<proteinExistence type="predicted"/>
<evidence type="ECO:0000313" key="3">
    <source>
        <dbReference type="Proteomes" id="UP000245207"/>
    </source>
</evidence>
<accession>A0A2U1QGI4</accession>
<dbReference type="AlphaFoldDB" id="A0A2U1QGI4"/>
<dbReference type="PANTHER" id="PTHR33386">
    <property type="entry name" value="OS02G0740600 PROTEIN"/>
    <property type="match status" value="1"/>
</dbReference>
<protein>
    <submittedName>
        <fullName evidence="2">Uncharacterized protein</fullName>
    </submittedName>
</protein>
<organism evidence="2 3">
    <name type="scientific">Artemisia annua</name>
    <name type="common">Sweet wormwood</name>
    <dbReference type="NCBI Taxonomy" id="35608"/>
    <lineage>
        <taxon>Eukaryota</taxon>
        <taxon>Viridiplantae</taxon>
        <taxon>Streptophyta</taxon>
        <taxon>Embryophyta</taxon>
        <taxon>Tracheophyta</taxon>
        <taxon>Spermatophyta</taxon>
        <taxon>Magnoliopsida</taxon>
        <taxon>eudicotyledons</taxon>
        <taxon>Gunneridae</taxon>
        <taxon>Pentapetalae</taxon>
        <taxon>asterids</taxon>
        <taxon>campanulids</taxon>
        <taxon>Asterales</taxon>
        <taxon>Asteraceae</taxon>
        <taxon>Asteroideae</taxon>
        <taxon>Anthemideae</taxon>
        <taxon>Artemisiinae</taxon>
        <taxon>Artemisia</taxon>
    </lineage>
</organism>
<evidence type="ECO:0000313" key="2">
    <source>
        <dbReference type="EMBL" id="PWA97095.1"/>
    </source>
</evidence>
<comment type="caution">
    <text evidence="2">The sequence shown here is derived from an EMBL/GenBank/DDBJ whole genome shotgun (WGS) entry which is preliminary data.</text>
</comment>
<evidence type="ECO:0000256" key="1">
    <source>
        <dbReference type="SAM" id="MobiDB-lite"/>
    </source>
</evidence>
<feature type="compositionally biased region" description="Polar residues" evidence="1">
    <location>
        <begin position="24"/>
        <end position="36"/>
    </location>
</feature>
<dbReference type="EMBL" id="PKPP01000144">
    <property type="protein sequence ID" value="PWA97095.1"/>
    <property type="molecule type" value="Genomic_DNA"/>
</dbReference>
<dbReference type="STRING" id="35608.A0A2U1QGI4"/>
<dbReference type="Proteomes" id="UP000245207">
    <property type="component" value="Unassembled WGS sequence"/>
</dbReference>
<keyword evidence="3" id="KW-1185">Reference proteome</keyword>
<reference evidence="2 3" key="1">
    <citation type="journal article" date="2018" name="Mol. Plant">
        <title>The genome of Artemisia annua provides insight into the evolution of Asteraceae family and artemisinin biosynthesis.</title>
        <authorList>
            <person name="Shen Q."/>
            <person name="Zhang L."/>
            <person name="Liao Z."/>
            <person name="Wang S."/>
            <person name="Yan T."/>
            <person name="Shi P."/>
            <person name="Liu M."/>
            <person name="Fu X."/>
            <person name="Pan Q."/>
            <person name="Wang Y."/>
            <person name="Lv Z."/>
            <person name="Lu X."/>
            <person name="Zhang F."/>
            <person name="Jiang W."/>
            <person name="Ma Y."/>
            <person name="Chen M."/>
            <person name="Hao X."/>
            <person name="Li L."/>
            <person name="Tang Y."/>
            <person name="Lv G."/>
            <person name="Zhou Y."/>
            <person name="Sun X."/>
            <person name="Brodelius P.E."/>
            <person name="Rose J.K.C."/>
            <person name="Tang K."/>
        </authorList>
    </citation>
    <scope>NUCLEOTIDE SEQUENCE [LARGE SCALE GENOMIC DNA]</scope>
    <source>
        <strain evidence="3">cv. Huhao1</strain>
        <tissue evidence="2">Leaf</tissue>
    </source>
</reference>
<dbReference type="OrthoDB" id="1905524at2759"/>
<name>A0A2U1QGI4_ARTAN</name>
<dbReference type="PANTHER" id="PTHR33386:SF24">
    <property type="entry name" value="DUF4005 DOMAIN-CONTAINING PROTEIN"/>
    <property type="match status" value="1"/>
</dbReference>
<feature type="region of interest" description="Disordered" evidence="1">
    <location>
        <begin position="22"/>
        <end position="42"/>
    </location>
</feature>
<gene>
    <name evidence="2" type="ORF">CTI12_AA032560</name>
</gene>
<sequence length="78" mass="8705">MALDNRYNSWADQWDPEPDYYNGYSGSSKTGNSNIKSKVGESFGKSKAVATTGLKKVTKGTTLGFQWIKEKCHKTTHK</sequence>